<dbReference type="Gene3D" id="3.90.550.10">
    <property type="entry name" value="Spore Coat Polysaccharide Biosynthesis Protein SpsA, Chain A"/>
    <property type="match status" value="1"/>
</dbReference>
<gene>
    <name evidence="2" type="ORF">BA177_06660</name>
</gene>
<dbReference type="PANTHER" id="PTHR43685:SF3">
    <property type="entry name" value="SLR2126 PROTEIN"/>
    <property type="match status" value="1"/>
</dbReference>
<accession>A0A193LEN3</accession>
<dbReference type="Pfam" id="PF00535">
    <property type="entry name" value="Glycos_transf_2"/>
    <property type="match status" value="1"/>
</dbReference>
<feature type="domain" description="Glycosyltransferase 2-like" evidence="1">
    <location>
        <begin position="9"/>
        <end position="133"/>
    </location>
</feature>
<dbReference type="CDD" id="cd00761">
    <property type="entry name" value="Glyco_tranf_GTA_type"/>
    <property type="match status" value="1"/>
</dbReference>
<protein>
    <recommendedName>
        <fullName evidence="1">Glycosyltransferase 2-like domain-containing protein</fullName>
    </recommendedName>
</protein>
<evidence type="ECO:0000313" key="2">
    <source>
        <dbReference type="EMBL" id="ANO50928.1"/>
    </source>
</evidence>
<dbReference type="EMBL" id="CP016268">
    <property type="protein sequence ID" value="ANO50928.1"/>
    <property type="molecule type" value="Genomic_DNA"/>
</dbReference>
<dbReference type="Proteomes" id="UP000092695">
    <property type="component" value="Chromosome"/>
</dbReference>
<dbReference type="PANTHER" id="PTHR43685">
    <property type="entry name" value="GLYCOSYLTRANSFERASE"/>
    <property type="match status" value="1"/>
</dbReference>
<dbReference type="STRING" id="1548547.BA177_06660"/>
<proteinExistence type="predicted"/>
<evidence type="ECO:0000313" key="3">
    <source>
        <dbReference type="Proteomes" id="UP000092695"/>
    </source>
</evidence>
<dbReference type="KEGG" id="woc:BA177_06660"/>
<name>A0A193LEN3_9GAMM</name>
<dbReference type="InterPro" id="IPR001173">
    <property type="entry name" value="Glyco_trans_2-like"/>
</dbReference>
<dbReference type="SUPFAM" id="SSF53448">
    <property type="entry name" value="Nucleotide-diphospho-sugar transferases"/>
    <property type="match status" value="1"/>
</dbReference>
<reference evidence="2 3" key="1">
    <citation type="submission" date="2016-06" db="EMBL/GenBank/DDBJ databases">
        <title>Complete genome sequence of a deep-branching marine Gamma Proteobacterium Woeseia oceani type strain XK5.</title>
        <authorList>
            <person name="Mu D."/>
            <person name="Du Z."/>
        </authorList>
    </citation>
    <scope>NUCLEOTIDE SEQUENCE [LARGE SCALE GENOMIC DNA]</scope>
    <source>
        <strain evidence="2 3">XK5</strain>
    </source>
</reference>
<dbReference type="AlphaFoldDB" id="A0A193LEN3"/>
<dbReference type="InterPro" id="IPR029044">
    <property type="entry name" value="Nucleotide-diphossugar_trans"/>
</dbReference>
<sequence length="285" mass="31533">MDDEVPLVSLLVATIGRPNELRRLFDSLVNQVCGQFEVILVDQSRASNTVKLLAREFSERLNITYLRDEGTGLSRARNLALSQAKGSHLGFPDDDCWYGPDVIAGVLERFADAPGTGIVSGLYTEPGKFNPAFASSGGPLSLWNVFDRACSVGLFLDRKSLHGCSVFFDERIGAGTSWPVAEEIDLVMRLLRADVSGSFDPTLVVYHAIARDKSRSMEEFVATRQAFWYVVAKNYPFPLNVLRFMRGIAGVVLNRSPYGLRCSFGALVSGVRAGMRQRERKRVSE</sequence>
<dbReference type="InterPro" id="IPR050834">
    <property type="entry name" value="Glycosyltransf_2"/>
</dbReference>
<evidence type="ECO:0000259" key="1">
    <source>
        <dbReference type="Pfam" id="PF00535"/>
    </source>
</evidence>
<keyword evidence="3" id="KW-1185">Reference proteome</keyword>
<organism evidence="2 3">
    <name type="scientific">Woeseia oceani</name>
    <dbReference type="NCBI Taxonomy" id="1548547"/>
    <lineage>
        <taxon>Bacteria</taxon>
        <taxon>Pseudomonadati</taxon>
        <taxon>Pseudomonadota</taxon>
        <taxon>Gammaproteobacteria</taxon>
        <taxon>Woeseiales</taxon>
        <taxon>Woeseiaceae</taxon>
        <taxon>Woeseia</taxon>
    </lineage>
</organism>